<dbReference type="PANTHER" id="PTHR33204:SF18">
    <property type="entry name" value="TRANSCRIPTIONAL REGULATORY PROTEIN"/>
    <property type="match status" value="1"/>
</dbReference>
<dbReference type="InterPro" id="IPR002577">
    <property type="entry name" value="HTH_HxlR"/>
</dbReference>
<dbReference type="Proteomes" id="UP000535437">
    <property type="component" value="Unassembled WGS sequence"/>
</dbReference>
<dbReference type="AlphaFoldDB" id="A0A7Z0GJZ1"/>
<keyword evidence="3" id="KW-0804">Transcription</keyword>
<accession>A0A7Z0GJZ1</accession>
<keyword evidence="6" id="KW-1185">Reference proteome</keyword>
<dbReference type="InterPro" id="IPR036390">
    <property type="entry name" value="WH_DNA-bd_sf"/>
</dbReference>
<reference evidence="5 6" key="1">
    <citation type="submission" date="2020-07" db="EMBL/GenBank/DDBJ databases">
        <title>Sequencing the genomes of 1000 actinobacteria strains.</title>
        <authorList>
            <person name="Klenk H.-P."/>
        </authorList>
    </citation>
    <scope>NUCLEOTIDE SEQUENCE [LARGE SCALE GENOMIC DNA]</scope>
    <source>
        <strain evidence="5 6">DSM 15475</strain>
    </source>
</reference>
<name>A0A7Z0GJZ1_9MICC</name>
<protein>
    <submittedName>
        <fullName evidence="5">DNA-binding HxlR family transcriptional regulator</fullName>
    </submittedName>
</protein>
<dbReference type="Pfam" id="PF01638">
    <property type="entry name" value="HxlR"/>
    <property type="match status" value="1"/>
</dbReference>
<feature type="domain" description="HTH hxlR-type" evidence="4">
    <location>
        <begin position="9"/>
        <end position="107"/>
    </location>
</feature>
<evidence type="ECO:0000256" key="1">
    <source>
        <dbReference type="ARBA" id="ARBA00023015"/>
    </source>
</evidence>
<gene>
    <name evidence="5" type="ORF">HNR09_000235</name>
</gene>
<evidence type="ECO:0000256" key="3">
    <source>
        <dbReference type="ARBA" id="ARBA00023163"/>
    </source>
</evidence>
<dbReference type="EMBL" id="JACCFY010000001">
    <property type="protein sequence ID" value="NYJ76824.1"/>
    <property type="molecule type" value="Genomic_DNA"/>
</dbReference>
<dbReference type="RefSeq" id="WP_179540387.1">
    <property type="nucleotide sequence ID" value="NZ_BAAALL010000010.1"/>
</dbReference>
<evidence type="ECO:0000313" key="6">
    <source>
        <dbReference type="Proteomes" id="UP000535437"/>
    </source>
</evidence>
<dbReference type="GO" id="GO:0003677">
    <property type="term" value="F:DNA binding"/>
    <property type="evidence" value="ECO:0007669"/>
    <property type="project" value="UniProtKB-KW"/>
</dbReference>
<keyword evidence="1" id="KW-0805">Transcription regulation</keyword>
<dbReference type="PANTHER" id="PTHR33204">
    <property type="entry name" value="TRANSCRIPTIONAL REGULATOR, MARR FAMILY"/>
    <property type="match status" value="1"/>
</dbReference>
<dbReference type="Gene3D" id="1.10.10.10">
    <property type="entry name" value="Winged helix-like DNA-binding domain superfamily/Winged helix DNA-binding domain"/>
    <property type="match status" value="1"/>
</dbReference>
<dbReference type="SUPFAM" id="SSF46785">
    <property type="entry name" value="Winged helix' DNA-binding domain"/>
    <property type="match status" value="1"/>
</dbReference>
<dbReference type="PROSITE" id="PS51118">
    <property type="entry name" value="HTH_HXLR"/>
    <property type="match status" value="1"/>
</dbReference>
<proteinExistence type="predicted"/>
<keyword evidence="2 5" id="KW-0238">DNA-binding</keyword>
<organism evidence="5 6">
    <name type="scientific">Nesterenkonia xinjiangensis</name>
    <dbReference type="NCBI Taxonomy" id="225327"/>
    <lineage>
        <taxon>Bacteria</taxon>
        <taxon>Bacillati</taxon>
        <taxon>Actinomycetota</taxon>
        <taxon>Actinomycetes</taxon>
        <taxon>Micrococcales</taxon>
        <taxon>Micrococcaceae</taxon>
        <taxon>Nesterenkonia</taxon>
    </lineage>
</organism>
<evidence type="ECO:0000313" key="5">
    <source>
        <dbReference type="EMBL" id="NYJ76824.1"/>
    </source>
</evidence>
<sequence>MTKDYGQFCGLARAARVLGERWALLIVRDLSVGPRRFKDIHEGLPGVPTSVLTTRLRELEQMEVLERRAAEQPGGGVLYALTAYGAELTPILDRLGRWGAQRMSAPEPGEILTSSSLAAALRAAYRPGIISAPTTYLIHAGAASAWASAGGEDLDVGADIPVCDPDVVIHAGPRLRLLLAGRLSPEDAVTSGELTIEGPAADLEVFAQAFHVPLALTVSPTASEGP</sequence>
<evidence type="ECO:0000256" key="2">
    <source>
        <dbReference type="ARBA" id="ARBA00023125"/>
    </source>
</evidence>
<dbReference type="InterPro" id="IPR036388">
    <property type="entry name" value="WH-like_DNA-bd_sf"/>
</dbReference>
<comment type="caution">
    <text evidence="5">The sequence shown here is derived from an EMBL/GenBank/DDBJ whole genome shotgun (WGS) entry which is preliminary data.</text>
</comment>
<evidence type="ECO:0000259" key="4">
    <source>
        <dbReference type="PROSITE" id="PS51118"/>
    </source>
</evidence>